<evidence type="ECO:0000259" key="5">
    <source>
        <dbReference type="PROSITE" id="PS51898"/>
    </source>
</evidence>
<gene>
    <name evidence="6" type="ORF">SOO65_03945</name>
</gene>
<keyword evidence="2" id="KW-0229">DNA integration</keyword>
<dbReference type="Gene3D" id="1.10.443.10">
    <property type="entry name" value="Intergrase catalytic core"/>
    <property type="match status" value="1"/>
</dbReference>
<dbReference type="AlphaFoldDB" id="A0AAX4HRA7"/>
<dbReference type="GO" id="GO:0006310">
    <property type="term" value="P:DNA recombination"/>
    <property type="evidence" value="ECO:0007669"/>
    <property type="project" value="UniProtKB-KW"/>
</dbReference>
<dbReference type="Proteomes" id="UP001324634">
    <property type="component" value="Chromosome"/>
</dbReference>
<feature type="domain" description="Tyr recombinase" evidence="5">
    <location>
        <begin position="161"/>
        <end position="350"/>
    </location>
</feature>
<name>A0AAX4HRA7_9BACT</name>
<reference evidence="6 7" key="1">
    <citation type="submission" date="2023-11" db="EMBL/GenBank/DDBJ databases">
        <title>Peredibacter starrii A3.12.</title>
        <authorList>
            <person name="Mitchell R.J."/>
        </authorList>
    </citation>
    <scope>NUCLEOTIDE SEQUENCE [LARGE SCALE GENOMIC DNA]</scope>
    <source>
        <strain evidence="6 7">A3.12</strain>
    </source>
</reference>
<evidence type="ECO:0000313" key="7">
    <source>
        <dbReference type="Proteomes" id="UP001324634"/>
    </source>
</evidence>
<evidence type="ECO:0000313" key="6">
    <source>
        <dbReference type="EMBL" id="WPU65890.1"/>
    </source>
</evidence>
<dbReference type="InterPro" id="IPR002104">
    <property type="entry name" value="Integrase_catalytic"/>
</dbReference>
<dbReference type="PANTHER" id="PTHR30629:SF2">
    <property type="entry name" value="PROPHAGE INTEGRASE INTS-RELATED"/>
    <property type="match status" value="1"/>
</dbReference>
<dbReference type="InterPro" id="IPR011010">
    <property type="entry name" value="DNA_brk_join_enz"/>
</dbReference>
<dbReference type="Gene3D" id="1.10.150.130">
    <property type="match status" value="1"/>
</dbReference>
<dbReference type="PANTHER" id="PTHR30629">
    <property type="entry name" value="PROPHAGE INTEGRASE"/>
    <property type="match status" value="1"/>
</dbReference>
<dbReference type="SUPFAM" id="SSF56349">
    <property type="entry name" value="DNA breaking-rejoining enzymes"/>
    <property type="match status" value="1"/>
</dbReference>
<protein>
    <submittedName>
        <fullName evidence="6">Tyrosine-type recombinase/integrase</fullName>
    </submittedName>
</protein>
<proteinExistence type="inferred from homology"/>
<dbReference type="KEGG" id="psti:SOO65_03945"/>
<keyword evidence="7" id="KW-1185">Reference proteome</keyword>
<evidence type="ECO:0000256" key="4">
    <source>
        <dbReference type="ARBA" id="ARBA00023172"/>
    </source>
</evidence>
<evidence type="ECO:0000256" key="3">
    <source>
        <dbReference type="ARBA" id="ARBA00023125"/>
    </source>
</evidence>
<dbReference type="InterPro" id="IPR050808">
    <property type="entry name" value="Phage_Integrase"/>
</dbReference>
<dbReference type="InterPro" id="IPR010998">
    <property type="entry name" value="Integrase_recombinase_N"/>
</dbReference>
<dbReference type="GO" id="GO:0015074">
    <property type="term" value="P:DNA integration"/>
    <property type="evidence" value="ECO:0007669"/>
    <property type="project" value="UniProtKB-KW"/>
</dbReference>
<dbReference type="EMBL" id="CP139487">
    <property type="protein sequence ID" value="WPU65890.1"/>
    <property type="molecule type" value="Genomic_DNA"/>
</dbReference>
<dbReference type="CDD" id="cd00796">
    <property type="entry name" value="INT_Rci_Hp1_C"/>
    <property type="match status" value="1"/>
</dbReference>
<comment type="similarity">
    <text evidence="1">Belongs to the 'phage' integrase family.</text>
</comment>
<dbReference type="Pfam" id="PF00589">
    <property type="entry name" value="Phage_integrase"/>
    <property type="match status" value="1"/>
</dbReference>
<accession>A0AAX4HRA7</accession>
<keyword evidence="4" id="KW-0233">DNA recombination</keyword>
<dbReference type="GO" id="GO:0003677">
    <property type="term" value="F:DNA binding"/>
    <property type="evidence" value="ECO:0007669"/>
    <property type="project" value="UniProtKB-KW"/>
</dbReference>
<sequence>MAIQQNKKTGKWKVEVWYKGKRHLTKSFPLKAQAIKFERDTLTQIETQALTGSQAKDYLYDEIFEFWHVNASTRKRESSLVKDVQMHKQYIAPILSGLRISEINSMHFEKIVTGKIKKGLSKSTVNKVIQHFKAVFNHSFNNDYIARNPSRSFKQLKLDNKEMDFLEHDELDQILTYTNQRFVGEERWIHVFYLTLFLTGMRLGEVLGLEWHKIYFDRDRILVSDSWCSKEHKLLGTTKGKKDRTVPLPSLLKVELAALKNSANGSFIFSNVTGRPIDANNFRSRTWAMTFEACEVRRIRIHDARHTYASLFMMNGGNLYDLKKVLGHVDIKTTEKYAHLSNEYLQEVRDIIQPNIGKRADVLSVNSFSRNLDVTYPPLMSERGKDYAVASV</sequence>
<organism evidence="6 7">
    <name type="scientific">Peredibacter starrii</name>
    <dbReference type="NCBI Taxonomy" id="28202"/>
    <lineage>
        <taxon>Bacteria</taxon>
        <taxon>Pseudomonadati</taxon>
        <taxon>Bdellovibrionota</taxon>
        <taxon>Bacteriovoracia</taxon>
        <taxon>Bacteriovoracales</taxon>
        <taxon>Bacteriovoracaceae</taxon>
        <taxon>Peredibacter</taxon>
    </lineage>
</organism>
<evidence type="ECO:0000256" key="1">
    <source>
        <dbReference type="ARBA" id="ARBA00008857"/>
    </source>
</evidence>
<evidence type="ECO:0000256" key="2">
    <source>
        <dbReference type="ARBA" id="ARBA00022908"/>
    </source>
</evidence>
<keyword evidence="3" id="KW-0238">DNA-binding</keyword>
<dbReference type="PROSITE" id="PS51898">
    <property type="entry name" value="TYR_RECOMBINASE"/>
    <property type="match status" value="1"/>
</dbReference>
<dbReference type="RefSeq" id="WP_321397276.1">
    <property type="nucleotide sequence ID" value="NZ_CP139487.1"/>
</dbReference>
<dbReference type="InterPro" id="IPR013762">
    <property type="entry name" value="Integrase-like_cat_sf"/>
</dbReference>